<sequence>MAAGGGKSLTDCPSNLKEAIDWILRVTGKDGGNGGSGQDGTQQLAGAVEKLLDGVQSSSTELKEKLSEITKALYSGTNNGIINALADGLKKFKEGIKSQSYNDNVYQALTQSNLNDAPNAAQIFLGCVPMIFSALSYLYWRCHGKGAWKDMKLNDGDGSALKNFMESGGFNPANQLDTRKNGGQVVTSAFGGFSSEFSSAVSAANEKGFPGFLSALLKNVTTHSASVTPGKAFVGLHIAAQAYFTHKRSTNSHASSHPPSSVRTMLYWLSGLTITPQFGELLDHINSMFPSGPMPVAISGSLQTGETLSADDVAGHFVESCVTASRVVSTIQGRSVSGNPLLHDIYCSSEFLYPSSPSVLLSKLADYAYALQFQLHFLYQQCSRVSTYGGRWRQCKYGQSINKDPKGPIVESHICIVKCGKGGHNPSSHPNNCNHEKCGESPNLSPLQAFLTDKLSGFSLSDKPDTNSPNHLENHSPSLHCHVPMGFSDTTLREKAGKGGNIYKTLETFCGSPTSPLRQLSEKLGCLTKRTPIMLGDLFGFYLQLIEQLFSNRFTMESLVAVVVQSLKTSSQSQSFKNDPYADLEYIDAEVVKRGSQLAPPSGLAKSLLTIYKDLPFWFQLFMVDGSKDIAGALFDLRQHCHNQQNRITQHISPDNKTPCSHNSGNAADLWSLYYPTCANESCGKYLSPLCYSTASTFAPKFAVTYLSWVLHLGDDLQSGFQEILDEFNYINCTSNAKEQHQINGNCNCASVVQCAGVLSLFYAYGFTFTEAEALNGWTYRGEWQYNSGSTKTCAKFSQQLSNVLAENAPLHNLLLAIDEFLYYVRFRFMSMVSSFWLSSLLILLYFIFYGIDVLHFKSHVRFPSSHIMPPMGLLSTGKAPALTKLTYYMP</sequence>
<dbReference type="Proteomes" id="UP001497744">
    <property type="component" value="Unassembled WGS sequence"/>
</dbReference>
<dbReference type="AlphaFoldDB" id="A0AAV4LNK8"/>
<keyword evidence="3" id="KW-1185">Reference proteome</keyword>
<evidence type="ECO:0000256" key="1">
    <source>
        <dbReference type="SAM" id="Phobius"/>
    </source>
</evidence>
<proteinExistence type="predicted"/>
<dbReference type="RefSeq" id="XP_067713610.1">
    <property type="nucleotide sequence ID" value="XM_067857509.1"/>
</dbReference>
<keyword evidence="1" id="KW-0472">Membrane</keyword>
<evidence type="ECO:0000313" key="3">
    <source>
        <dbReference type="Proteomes" id="UP001497744"/>
    </source>
</evidence>
<keyword evidence="1" id="KW-1133">Transmembrane helix</keyword>
<gene>
    <name evidence="2" type="ORF">BcabD6B2_09740</name>
</gene>
<comment type="caution">
    <text evidence="2">The sequence shown here is derived from an EMBL/GenBank/DDBJ whole genome shotgun (WGS) entry which is preliminary data.</text>
</comment>
<organism evidence="2 3">
    <name type="scientific">Babesia caballi</name>
    <dbReference type="NCBI Taxonomy" id="5871"/>
    <lineage>
        <taxon>Eukaryota</taxon>
        <taxon>Sar</taxon>
        <taxon>Alveolata</taxon>
        <taxon>Apicomplexa</taxon>
        <taxon>Aconoidasida</taxon>
        <taxon>Piroplasmida</taxon>
        <taxon>Babesiidae</taxon>
        <taxon>Babesia</taxon>
    </lineage>
</organism>
<accession>A0AAV4LNK8</accession>
<dbReference type="GeneID" id="94193022"/>
<reference evidence="2 3" key="1">
    <citation type="submission" date="2021-06" db="EMBL/GenBank/DDBJ databases">
        <title>Genome sequence of Babesia caballi.</title>
        <authorList>
            <person name="Yamagishi J."/>
            <person name="Kidaka T."/>
            <person name="Ochi A."/>
        </authorList>
    </citation>
    <scope>NUCLEOTIDE SEQUENCE [LARGE SCALE GENOMIC DNA]</scope>
    <source>
        <strain evidence="2">USDA-D6B2</strain>
    </source>
</reference>
<protein>
    <submittedName>
        <fullName evidence="2">Variant erythrocyte surface antigen-1 family protein</fullName>
    </submittedName>
</protein>
<name>A0AAV4LNK8_BABCB</name>
<dbReference type="EMBL" id="BPLF01000001">
    <property type="protein sequence ID" value="GIX61539.1"/>
    <property type="molecule type" value="Genomic_DNA"/>
</dbReference>
<feature type="transmembrane region" description="Helical" evidence="1">
    <location>
        <begin position="829"/>
        <end position="852"/>
    </location>
</feature>
<keyword evidence="1" id="KW-0812">Transmembrane</keyword>
<evidence type="ECO:0000313" key="2">
    <source>
        <dbReference type="EMBL" id="GIX61539.1"/>
    </source>
</evidence>